<keyword evidence="10" id="KW-1185">Reference proteome</keyword>
<dbReference type="GO" id="GO:0006071">
    <property type="term" value="P:glycerol metabolic process"/>
    <property type="evidence" value="ECO:0007669"/>
    <property type="project" value="UniProtKB-KW"/>
</dbReference>
<sequence>MITTPLPAGSLRATSLNAARRASELPDAAGGRADVLVIGGGVLGCAVALDAAARGLSAVLLEAADLAGAGPGLPAQADLDRLARGDVPAAHTQAAERAVLLNRTAPHLVATLPRLVPLRDEVSRRTETALTAGLRTADVLRRAARTPSDVLPPPRRIPAAEALALVPGLRRTGLRAGLLGYAGQIADDARLAVALARTAAGFGARVLTRVRVAAADARGADAVDELTGERLRVDARAVVNAAGTQAGGLVPAAAPPVLHETRLLVDADAAGLAGTALLLPDRLLLAPQPDGTALISASGKGSSATHSDNSTVDDVLSAAGAVLGGRLGRADVLAQLSGPRVATRRGQAEPDPVSGVVTALDADPVTCRRTAAAAVDAAVRAGGLAAGPSRTAAVALVGAAPREQLPEIGAHPRLLARYGTESARIAALTELDPDLADEVYPGLTAAEVVWAVRHELALDADDVLQRRSAVGRAPAARSAAAPAVESLVHRAMRGVAPEDS</sequence>
<gene>
    <name evidence="9" type="ORF">IQ251_05985</name>
</gene>
<proteinExistence type="inferred from homology"/>
<keyword evidence="5" id="KW-0274">FAD</keyword>
<dbReference type="Gene3D" id="1.10.8.870">
    <property type="entry name" value="Alpha-glycerophosphate oxidase, cap domain"/>
    <property type="match status" value="1"/>
</dbReference>
<evidence type="ECO:0000256" key="4">
    <source>
        <dbReference type="ARBA" id="ARBA00022798"/>
    </source>
</evidence>
<dbReference type="AlphaFoldDB" id="A0A929B9F5"/>
<evidence type="ECO:0000259" key="8">
    <source>
        <dbReference type="Pfam" id="PF16901"/>
    </source>
</evidence>
<dbReference type="EMBL" id="JADEYC010000009">
    <property type="protein sequence ID" value="MBE9373993.1"/>
    <property type="molecule type" value="Genomic_DNA"/>
</dbReference>
<comment type="caution">
    <text evidence="9">The sequence shown here is derived from an EMBL/GenBank/DDBJ whole genome shotgun (WGS) entry which is preliminary data.</text>
</comment>
<evidence type="ECO:0000313" key="10">
    <source>
        <dbReference type="Proteomes" id="UP000598360"/>
    </source>
</evidence>
<organism evidence="9 10">
    <name type="scientific">Saccharopolyspora montiporae</name>
    <dbReference type="NCBI Taxonomy" id="2781240"/>
    <lineage>
        <taxon>Bacteria</taxon>
        <taxon>Bacillati</taxon>
        <taxon>Actinomycetota</taxon>
        <taxon>Actinomycetes</taxon>
        <taxon>Pseudonocardiales</taxon>
        <taxon>Pseudonocardiaceae</taxon>
        <taxon>Saccharopolyspora</taxon>
    </lineage>
</organism>
<comment type="cofactor">
    <cofactor evidence="1">
        <name>FAD</name>
        <dbReference type="ChEBI" id="CHEBI:57692"/>
    </cofactor>
</comment>
<dbReference type="InterPro" id="IPR036188">
    <property type="entry name" value="FAD/NAD-bd_sf"/>
</dbReference>
<dbReference type="Gene3D" id="3.50.50.60">
    <property type="entry name" value="FAD/NAD(P)-binding domain"/>
    <property type="match status" value="1"/>
</dbReference>
<dbReference type="PANTHER" id="PTHR11985:SF35">
    <property type="entry name" value="ANAEROBIC GLYCEROL-3-PHOSPHATE DEHYDROGENASE SUBUNIT A"/>
    <property type="match status" value="1"/>
</dbReference>
<dbReference type="Pfam" id="PF01266">
    <property type="entry name" value="DAO"/>
    <property type="match status" value="1"/>
</dbReference>
<protein>
    <submittedName>
        <fullName evidence="9">FAD-dependent oxidoreductase</fullName>
    </submittedName>
</protein>
<evidence type="ECO:0000256" key="1">
    <source>
        <dbReference type="ARBA" id="ARBA00001974"/>
    </source>
</evidence>
<dbReference type="Proteomes" id="UP000598360">
    <property type="component" value="Unassembled WGS sequence"/>
</dbReference>
<evidence type="ECO:0000256" key="3">
    <source>
        <dbReference type="ARBA" id="ARBA00022630"/>
    </source>
</evidence>
<dbReference type="RefSeq" id="WP_193927442.1">
    <property type="nucleotide sequence ID" value="NZ_JADEYC010000009.1"/>
</dbReference>
<reference evidence="9" key="1">
    <citation type="submission" date="2020-10" db="EMBL/GenBank/DDBJ databases">
        <title>Diversity and distribution of actinomycetes associated with coral in the coast of Hainan.</title>
        <authorList>
            <person name="Li F."/>
        </authorList>
    </citation>
    <scope>NUCLEOTIDE SEQUENCE</scope>
    <source>
        <strain evidence="9">HNM0983</strain>
    </source>
</reference>
<evidence type="ECO:0000256" key="6">
    <source>
        <dbReference type="ARBA" id="ARBA00023002"/>
    </source>
</evidence>
<keyword evidence="6" id="KW-0560">Oxidoreductase</keyword>
<evidence type="ECO:0000313" key="9">
    <source>
        <dbReference type="EMBL" id="MBE9373993.1"/>
    </source>
</evidence>
<dbReference type="SUPFAM" id="SSF51905">
    <property type="entry name" value="FAD/NAD(P)-binding domain"/>
    <property type="match status" value="1"/>
</dbReference>
<dbReference type="Pfam" id="PF16901">
    <property type="entry name" value="DAO_C"/>
    <property type="match status" value="1"/>
</dbReference>
<accession>A0A929B9F5</accession>
<comment type="similarity">
    <text evidence="2">Belongs to the FAD-dependent glycerol-3-phosphate dehydrogenase family.</text>
</comment>
<dbReference type="InterPro" id="IPR038299">
    <property type="entry name" value="DAO_C_sf"/>
</dbReference>
<evidence type="ECO:0000256" key="5">
    <source>
        <dbReference type="ARBA" id="ARBA00022827"/>
    </source>
</evidence>
<dbReference type="GO" id="GO:0046168">
    <property type="term" value="P:glycerol-3-phosphate catabolic process"/>
    <property type="evidence" value="ECO:0007669"/>
    <property type="project" value="TreeGrafter"/>
</dbReference>
<dbReference type="PANTHER" id="PTHR11985">
    <property type="entry name" value="GLYCEROL-3-PHOSPHATE DEHYDROGENASE"/>
    <property type="match status" value="1"/>
</dbReference>
<dbReference type="PRINTS" id="PR01001">
    <property type="entry name" value="FADG3PDH"/>
</dbReference>
<feature type="domain" description="Alpha-glycerophosphate oxidase C-terminal" evidence="8">
    <location>
        <begin position="412"/>
        <end position="488"/>
    </location>
</feature>
<dbReference type="GO" id="GO:0004368">
    <property type="term" value="F:glycerol-3-phosphate dehydrogenase (quinone) activity"/>
    <property type="evidence" value="ECO:0007669"/>
    <property type="project" value="InterPro"/>
</dbReference>
<dbReference type="InterPro" id="IPR000447">
    <property type="entry name" value="G3P_DH_FAD-dep"/>
</dbReference>
<dbReference type="InterPro" id="IPR006076">
    <property type="entry name" value="FAD-dep_OxRdtase"/>
</dbReference>
<evidence type="ECO:0000256" key="2">
    <source>
        <dbReference type="ARBA" id="ARBA00007330"/>
    </source>
</evidence>
<dbReference type="Gene3D" id="3.30.9.10">
    <property type="entry name" value="D-Amino Acid Oxidase, subunit A, domain 2"/>
    <property type="match status" value="1"/>
</dbReference>
<dbReference type="InterPro" id="IPR031656">
    <property type="entry name" value="DAO_C"/>
</dbReference>
<keyword evidence="3" id="KW-0285">Flavoprotein</keyword>
<keyword evidence="4" id="KW-0319">Glycerol metabolism</keyword>
<feature type="domain" description="FAD dependent oxidoreductase" evidence="7">
    <location>
        <begin position="34"/>
        <end position="346"/>
    </location>
</feature>
<name>A0A929B9F5_9PSEU</name>
<evidence type="ECO:0000259" key="7">
    <source>
        <dbReference type="Pfam" id="PF01266"/>
    </source>
</evidence>